<evidence type="ECO:0000313" key="5">
    <source>
        <dbReference type="Proteomes" id="UP000676456"/>
    </source>
</evidence>
<dbReference type="RefSeq" id="WP_213096704.1">
    <property type="nucleotide sequence ID" value="NZ_JAGYPN010000001.1"/>
</dbReference>
<dbReference type="PROSITE" id="PS50943">
    <property type="entry name" value="HTH_CROC1"/>
    <property type="match status" value="1"/>
</dbReference>
<dbReference type="InterPro" id="IPR010982">
    <property type="entry name" value="Lambda_DNA-bd_dom_sf"/>
</dbReference>
<feature type="compositionally biased region" description="Basic and acidic residues" evidence="1">
    <location>
        <begin position="158"/>
        <end position="182"/>
    </location>
</feature>
<keyword evidence="2" id="KW-1133">Transmembrane helix</keyword>
<dbReference type="InterPro" id="IPR025194">
    <property type="entry name" value="RodZ-like_C"/>
</dbReference>
<feature type="domain" description="HTH cro/C1-type" evidence="3">
    <location>
        <begin position="8"/>
        <end position="68"/>
    </location>
</feature>
<keyword evidence="5" id="KW-1185">Reference proteome</keyword>
<dbReference type="InterPro" id="IPR001387">
    <property type="entry name" value="Cro/C1-type_HTH"/>
</dbReference>
<evidence type="ECO:0000256" key="1">
    <source>
        <dbReference type="SAM" id="MobiDB-lite"/>
    </source>
</evidence>
<dbReference type="AlphaFoldDB" id="A0A942Z3T9"/>
<proteinExistence type="predicted"/>
<dbReference type="PANTHER" id="PTHR34475:SF1">
    <property type="entry name" value="CYTOSKELETON PROTEIN RODZ"/>
    <property type="match status" value="1"/>
</dbReference>
<dbReference type="EMBL" id="JAGYPN010000001">
    <property type="protein sequence ID" value="MBS4221700.1"/>
    <property type="molecule type" value="Genomic_DNA"/>
</dbReference>
<evidence type="ECO:0000256" key="2">
    <source>
        <dbReference type="SAM" id="Phobius"/>
    </source>
</evidence>
<evidence type="ECO:0000259" key="3">
    <source>
        <dbReference type="PROSITE" id="PS50943"/>
    </source>
</evidence>
<protein>
    <submittedName>
        <fullName evidence="4">Helix-turn-helix domain-containing protein</fullName>
    </submittedName>
</protein>
<keyword evidence="2" id="KW-0472">Membrane</keyword>
<evidence type="ECO:0000313" key="4">
    <source>
        <dbReference type="EMBL" id="MBS4221700.1"/>
    </source>
</evidence>
<comment type="caution">
    <text evidence="4">The sequence shown here is derived from an EMBL/GenBank/DDBJ whole genome shotgun (WGS) entry which is preliminary data.</text>
</comment>
<gene>
    <name evidence="4" type="ORF">KHA91_02860</name>
</gene>
<dbReference type="Gene3D" id="1.10.260.40">
    <property type="entry name" value="lambda repressor-like DNA-binding domains"/>
    <property type="match status" value="1"/>
</dbReference>
<accession>A0A942Z3T9</accession>
<dbReference type="GO" id="GO:0003677">
    <property type="term" value="F:DNA binding"/>
    <property type="evidence" value="ECO:0007669"/>
    <property type="project" value="InterPro"/>
</dbReference>
<feature type="transmembrane region" description="Helical" evidence="2">
    <location>
        <begin position="111"/>
        <end position="128"/>
    </location>
</feature>
<dbReference type="PANTHER" id="PTHR34475">
    <property type="match status" value="1"/>
</dbReference>
<dbReference type="Proteomes" id="UP000676456">
    <property type="component" value="Unassembled WGS sequence"/>
</dbReference>
<sequence>MTELGSRLRNAREEKGLSLDELQNMTRIQKKYLIGIEEGNYDIMPGKFYARAFIKQYAEAVGLEPEELFEEHKNEIPLAYEDDLPEQLSRTQSRKTVSAGGSKIMEMFPKILVAIFVLAFLILIWYLVTNYMGTREKPSGNINNDTVDIQESDEIAPPEDKEKKSSDNSNKQADDKDKEQQKEVVQQELAVENVSGYVTTYTLSKTDTFELKVTASNPGRSWVEIRNGTNTTLFSGEISNGDSKSFDLTDETGAYIVVGRATEADLFVNDEKLEYELPPGNTVRQDIKIQFEKK</sequence>
<reference evidence="4 5" key="1">
    <citation type="submission" date="2021-05" db="EMBL/GenBank/DDBJ databases">
        <title>Novel Bacillus species.</title>
        <authorList>
            <person name="Liu G."/>
        </authorList>
    </citation>
    <scope>NUCLEOTIDE SEQUENCE [LARGE SCALE GENOMIC DNA]</scope>
    <source>
        <strain evidence="4 5">FJAT-49682</strain>
    </source>
</reference>
<feature type="region of interest" description="Disordered" evidence="1">
    <location>
        <begin position="137"/>
        <end position="184"/>
    </location>
</feature>
<dbReference type="InterPro" id="IPR050400">
    <property type="entry name" value="Bact_Cytoskel_RodZ"/>
</dbReference>
<keyword evidence="2" id="KW-0812">Transmembrane</keyword>
<dbReference type="SUPFAM" id="SSF47413">
    <property type="entry name" value="lambda repressor-like DNA-binding domains"/>
    <property type="match status" value="1"/>
</dbReference>
<feature type="compositionally biased region" description="Acidic residues" evidence="1">
    <location>
        <begin position="148"/>
        <end position="157"/>
    </location>
</feature>
<name>A0A942Z3T9_9BACI</name>
<dbReference type="Pfam" id="PF13413">
    <property type="entry name" value="HTH_25"/>
    <property type="match status" value="1"/>
</dbReference>
<organism evidence="4 5">
    <name type="scientific">Lederbergia citrea</name>
    <dbReference type="NCBI Taxonomy" id="2833581"/>
    <lineage>
        <taxon>Bacteria</taxon>
        <taxon>Bacillati</taxon>
        <taxon>Bacillota</taxon>
        <taxon>Bacilli</taxon>
        <taxon>Bacillales</taxon>
        <taxon>Bacillaceae</taxon>
        <taxon>Lederbergia</taxon>
    </lineage>
</organism>
<dbReference type="CDD" id="cd00093">
    <property type="entry name" value="HTH_XRE"/>
    <property type="match status" value="1"/>
</dbReference>
<dbReference type="SMART" id="SM00530">
    <property type="entry name" value="HTH_XRE"/>
    <property type="match status" value="1"/>
</dbReference>
<dbReference type="Pfam" id="PF13464">
    <property type="entry name" value="RodZ_C"/>
    <property type="match status" value="1"/>
</dbReference>